<dbReference type="InterPro" id="IPR029058">
    <property type="entry name" value="AB_hydrolase_fold"/>
</dbReference>
<dbReference type="EMBL" id="LGST01000009">
    <property type="protein sequence ID" value="KNE01551.1"/>
    <property type="molecule type" value="Genomic_DNA"/>
</dbReference>
<dbReference type="VEuPathDB" id="FungiDB:CJJ09_004174"/>
<feature type="transmembrane region" description="Helical" evidence="2">
    <location>
        <begin position="20"/>
        <end position="41"/>
    </location>
</feature>
<proteinExistence type="predicted"/>
<keyword evidence="2" id="KW-1133">Transmembrane helix</keyword>
<evidence type="ECO:0000313" key="5">
    <source>
        <dbReference type="Proteomes" id="UP000037122"/>
    </source>
</evidence>
<feature type="compositionally biased region" description="Low complexity" evidence="1">
    <location>
        <begin position="561"/>
        <end position="572"/>
    </location>
</feature>
<feature type="region of interest" description="Disordered" evidence="1">
    <location>
        <begin position="52"/>
        <end position="71"/>
    </location>
</feature>
<dbReference type="Gene3D" id="3.40.50.1820">
    <property type="entry name" value="alpha/beta hydrolase"/>
    <property type="match status" value="1"/>
</dbReference>
<name>A0A0L0P6B2_CANAR</name>
<feature type="region of interest" description="Disordered" evidence="1">
    <location>
        <begin position="524"/>
        <end position="603"/>
    </location>
</feature>
<gene>
    <name evidence="4" type="ORF">QG37_01380</name>
</gene>
<evidence type="ECO:0000256" key="2">
    <source>
        <dbReference type="SAM" id="Phobius"/>
    </source>
</evidence>
<dbReference type="VEuPathDB" id="FungiDB:B9J08_005179"/>
<feature type="compositionally biased region" description="Basic and acidic residues" evidence="1">
    <location>
        <begin position="575"/>
        <end position="584"/>
    </location>
</feature>
<dbReference type="Pfam" id="PF04083">
    <property type="entry name" value="Abhydro_lipase"/>
    <property type="match status" value="1"/>
</dbReference>
<evidence type="ECO:0000256" key="1">
    <source>
        <dbReference type="SAM" id="MobiDB-lite"/>
    </source>
</evidence>
<dbReference type="Proteomes" id="UP000037122">
    <property type="component" value="Unassembled WGS sequence"/>
</dbReference>
<feature type="domain" description="Partial AB-hydrolase lipase" evidence="3">
    <location>
        <begin position="84"/>
        <end position="143"/>
    </location>
</feature>
<keyword evidence="2" id="KW-0812">Transmembrane</keyword>
<dbReference type="InterPro" id="IPR006693">
    <property type="entry name" value="AB_hydrolase_lipase"/>
</dbReference>
<dbReference type="GO" id="GO:0006629">
    <property type="term" value="P:lipid metabolic process"/>
    <property type="evidence" value="ECO:0007669"/>
    <property type="project" value="InterPro"/>
</dbReference>
<protein>
    <recommendedName>
        <fullName evidence="3">Partial AB-hydrolase lipase domain-containing protein</fullName>
    </recommendedName>
</protein>
<feature type="compositionally biased region" description="Basic and acidic residues" evidence="1">
    <location>
        <begin position="52"/>
        <end position="66"/>
    </location>
</feature>
<keyword evidence="2" id="KW-0472">Membrane</keyword>
<comment type="caution">
    <text evidence="4">The sequence shown here is derived from an EMBL/GenBank/DDBJ whole genome shotgun (WGS) entry which is preliminary data.</text>
</comment>
<dbReference type="AlphaFoldDB" id="A0A0L0P6B2"/>
<accession>A0A0L0P6B2</accession>
<dbReference type="VEuPathDB" id="FungiDB:CJJ07_000254"/>
<dbReference type="VEuPathDB" id="FungiDB:QG37_01380"/>
<dbReference type="VEuPathDB" id="FungiDB:CJI96_0003969"/>
<sequence length="603" mass="69435">MFDPPEKTAVHGTFMRYVTIYISAIGSFLFVFVLTIGANIWHLRDVFSGREKDNVPKNNDGSEKYRPKQPYPDMKNLRITKDLRYYALQLGLDLEEYDITTEDGYILPLHRLVDPNELEDERARRAPILLQHGLLSASGAWLAPGANSLPYYFLEQGYDVWMGNNRCEFRPRHATIKGNLMHSEEFWDWDIRVFAAYDLPCIIDNVLCRKPHHDKLYLVGHSQGCTQTILLLRNPKLKAHHNKINHFFALAPAIFPGLLFHHRSFIKFIHNRSPTSYNLIFGRGVFCGFLGWCRKRIGTTKLYLTLSYQMFKYLFGWNIRNNYMDNKVQHIQFVMNVSYISSKLMSWWLSYSVEEGFLNQLQSKEAYETGQNYAFTPISTAEANDEEKVIGLGRIDSSDPAFTRTQEQQDIPVSDEKTFFPYKFEWFAFNKPKEVTPISIFICGNDFLVDGKRLASHMTHYERRLYKEGGNLKVIELPTYNHLDVIWAQDCIGEIGHEVDREIKVVEKTNSTLERKVNSLGEKLQGNETENEAAASRSSNMKDSQEAVVGEETPRTDGVTQEETQGEQQTAESNAKVEDTDKEVATPLVTLDPSKHKKDTANT</sequence>
<dbReference type="PANTHER" id="PTHR11005">
    <property type="entry name" value="LYSOSOMAL ACID LIPASE-RELATED"/>
    <property type="match status" value="1"/>
</dbReference>
<dbReference type="SUPFAM" id="SSF53474">
    <property type="entry name" value="alpha/beta-Hydrolases"/>
    <property type="match status" value="1"/>
</dbReference>
<evidence type="ECO:0000259" key="3">
    <source>
        <dbReference type="Pfam" id="PF04083"/>
    </source>
</evidence>
<reference evidence="5" key="1">
    <citation type="journal article" date="2015" name="BMC Genomics">
        <title>Draft genome of a commonly misdiagnosed multidrug resistant pathogen Candida auris.</title>
        <authorList>
            <person name="Chatterjee S."/>
            <person name="Alampalli S.V."/>
            <person name="Nageshan R.K."/>
            <person name="Chettiar S.T."/>
            <person name="Joshi S."/>
            <person name="Tatu U.S."/>
        </authorList>
    </citation>
    <scope>NUCLEOTIDE SEQUENCE [LARGE SCALE GENOMIC DNA]</scope>
    <source>
        <strain evidence="5">6684</strain>
    </source>
</reference>
<dbReference type="VEuPathDB" id="FungiDB:CJI97_005263"/>
<evidence type="ECO:0000313" key="4">
    <source>
        <dbReference type="EMBL" id="KNE01551.1"/>
    </source>
</evidence>
<organism evidence="4 5">
    <name type="scientific">Candidozyma auris</name>
    <name type="common">Yeast</name>
    <name type="synonym">Candida auris</name>
    <dbReference type="NCBI Taxonomy" id="498019"/>
    <lineage>
        <taxon>Eukaryota</taxon>
        <taxon>Fungi</taxon>
        <taxon>Dikarya</taxon>
        <taxon>Ascomycota</taxon>
        <taxon>Saccharomycotina</taxon>
        <taxon>Pichiomycetes</taxon>
        <taxon>Metschnikowiaceae</taxon>
        <taxon>Candidozyma</taxon>
    </lineage>
</organism>